<dbReference type="PROSITE" id="PS00028">
    <property type="entry name" value="ZINC_FINGER_C2H2_1"/>
    <property type="match status" value="1"/>
</dbReference>
<proteinExistence type="predicted"/>
<feature type="region of interest" description="Disordered" evidence="4">
    <location>
        <begin position="276"/>
        <end position="403"/>
    </location>
</feature>
<dbReference type="SMART" id="SM00355">
    <property type="entry name" value="ZnF_C2H2"/>
    <property type="match status" value="2"/>
</dbReference>
<feature type="region of interest" description="Disordered" evidence="4">
    <location>
        <begin position="757"/>
        <end position="803"/>
    </location>
</feature>
<keyword evidence="3" id="KW-0862">Zinc</keyword>
<evidence type="ECO:0000256" key="1">
    <source>
        <dbReference type="ARBA" id="ARBA00004123"/>
    </source>
</evidence>
<organism evidence="6 7">
    <name type="scientific">Ceraceosorus bombacis</name>
    <dbReference type="NCBI Taxonomy" id="401625"/>
    <lineage>
        <taxon>Eukaryota</taxon>
        <taxon>Fungi</taxon>
        <taxon>Dikarya</taxon>
        <taxon>Basidiomycota</taxon>
        <taxon>Ustilaginomycotina</taxon>
        <taxon>Exobasidiomycetes</taxon>
        <taxon>Ceraceosorales</taxon>
        <taxon>Ceraceosoraceae</taxon>
        <taxon>Ceraceosorus</taxon>
    </lineage>
</organism>
<protein>
    <submittedName>
        <fullName evidence="6">Transcription factor ste12</fullName>
    </submittedName>
</protein>
<evidence type="ECO:0000256" key="4">
    <source>
        <dbReference type="SAM" id="MobiDB-lite"/>
    </source>
</evidence>
<dbReference type="InterPro" id="IPR036236">
    <property type="entry name" value="Znf_C2H2_sf"/>
</dbReference>
<dbReference type="Proteomes" id="UP000054845">
    <property type="component" value="Unassembled WGS sequence"/>
</dbReference>
<feature type="region of interest" description="Disordered" evidence="4">
    <location>
        <begin position="140"/>
        <end position="170"/>
    </location>
</feature>
<dbReference type="OrthoDB" id="654211at2759"/>
<dbReference type="PANTHER" id="PTHR47427">
    <property type="entry name" value="PROTEIN STE12"/>
    <property type="match status" value="1"/>
</dbReference>
<evidence type="ECO:0000313" key="6">
    <source>
        <dbReference type="EMBL" id="CEH19400.1"/>
    </source>
</evidence>
<dbReference type="EMBL" id="CCYA01000389">
    <property type="protein sequence ID" value="CEH19400.1"/>
    <property type="molecule type" value="Genomic_DNA"/>
</dbReference>
<feature type="region of interest" description="Disordered" evidence="4">
    <location>
        <begin position="477"/>
        <end position="496"/>
    </location>
</feature>
<comment type="subcellular location">
    <subcellularLocation>
        <location evidence="1">Nucleus</location>
    </subcellularLocation>
</comment>
<feature type="region of interest" description="Disordered" evidence="4">
    <location>
        <begin position="570"/>
        <end position="627"/>
    </location>
</feature>
<keyword evidence="7" id="KW-1185">Reference proteome</keyword>
<accession>A0A0P1BT08</accession>
<dbReference type="GO" id="GO:0005634">
    <property type="term" value="C:nucleus"/>
    <property type="evidence" value="ECO:0007669"/>
    <property type="project" value="UniProtKB-SubCell"/>
</dbReference>
<dbReference type="SUPFAM" id="SSF57667">
    <property type="entry name" value="beta-beta-alpha zinc fingers"/>
    <property type="match status" value="1"/>
</dbReference>
<keyword evidence="3" id="KW-0863">Zinc-finger</keyword>
<feature type="region of interest" description="Disordered" evidence="4">
    <location>
        <begin position="516"/>
        <end position="543"/>
    </location>
</feature>
<feature type="domain" description="C2H2-type" evidence="5">
    <location>
        <begin position="631"/>
        <end position="657"/>
    </location>
</feature>
<feature type="compositionally biased region" description="Polar residues" evidence="4">
    <location>
        <begin position="207"/>
        <end position="219"/>
    </location>
</feature>
<dbReference type="AlphaFoldDB" id="A0A0P1BT08"/>
<dbReference type="Gene3D" id="3.30.160.60">
    <property type="entry name" value="Classic Zinc Finger"/>
    <property type="match status" value="2"/>
</dbReference>
<evidence type="ECO:0000259" key="5">
    <source>
        <dbReference type="PROSITE" id="PS50157"/>
    </source>
</evidence>
<feature type="compositionally biased region" description="Low complexity" evidence="4">
    <location>
        <begin position="531"/>
        <end position="543"/>
    </location>
</feature>
<feature type="region of interest" description="Disordered" evidence="4">
    <location>
        <begin position="182"/>
        <end position="222"/>
    </location>
</feature>
<feature type="region of interest" description="Disordered" evidence="4">
    <location>
        <begin position="1"/>
        <end position="30"/>
    </location>
</feature>
<reference evidence="6 7" key="1">
    <citation type="submission" date="2014-09" db="EMBL/GenBank/DDBJ databases">
        <authorList>
            <person name="Magalhaes I.L.F."/>
            <person name="Oliveira U."/>
            <person name="Santos F.R."/>
            <person name="Vidigal T.H.D.A."/>
            <person name="Brescovit A.D."/>
            <person name="Santos A.J."/>
        </authorList>
    </citation>
    <scope>NUCLEOTIDE SEQUENCE [LARGE SCALE GENOMIC DNA]</scope>
</reference>
<keyword evidence="3" id="KW-0479">Metal-binding</keyword>
<dbReference type="GO" id="GO:1990526">
    <property type="term" value="C:Ste12p-Dig1p-Dig2p complex"/>
    <property type="evidence" value="ECO:0007669"/>
    <property type="project" value="TreeGrafter"/>
</dbReference>
<sequence length="803" mass="84430">MDHFLDGSMLLSDQSGQSHMPDGNAWSHAPQADNLDAHSFHHILPHQRIPSSSHGASASLNQIDADIAFFAATDPSKHASGRHGKAYSSTGPLVGNALGLDAPESQVHASGLTGMHNGVSTAALNAPAMGLSQSMPSFEMVSQHRNDRQSGTHDDSGHQRHEQTIESGRGVDFIHSSFNFRRPSVSNASDSSASQSAHGHGQGSVRGDTQSPSTLTPLQSPAGLVTPLSAMSGLALSTPASSYSPTKPYNSSSVDGFRHRLSFPGDTHGELLSLSQGRDVAPTSASSVMGPPALTRRSSNLGHAVYTGGAAGSFRPMSQSQSLLSTPFRDDDVTPVPSSSSRFEGHGASSQVATMAATPFTPASRHRAPTMSLFSSTGSGATPGHSHSTTTTPDDHFAAGHDSPFHRNNGHLMLSRHALSRFPYGDVPLEVMWAEKEQQREQDVSSTNIDQDWSEGESAGSSPGLLSIDQLHNGANALQHSQSSTDQEGVTMSRTASAPSLAQLSLGQHLFTPHYNSHSTSLASESPVAYPSSCSSNALPSPSYEDTHFGVTMTTSRSMSNLQSPAAISPLSLVDGKQRRPRAFSSVHQGETSNVAGEQDARATGPSRTPRSRARNSGPPPLIVSSADKSHVCHCGKRFKRMEHLKRHNRTHTQERPHRCPFPTCGKMFGRTDNLAQHLKTHYRGMGPDGNAKLMALAKGEDDGSDLELLYSARHGNEPRHDPHAAASAAAASTASKVHAAAAAAAAAAAKRRSTISGAPQDNALGGPITLTRPQATFSGREPLAPAGSVSANTSPSYGAHAY</sequence>
<evidence type="ECO:0000313" key="7">
    <source>
        <dbReference type="Proteomes" id="UP000054845"/>
    </source>
</evidence>
<dbReference type="Pfam" id="PF00096">
    <property type="entry name" value="zf-C2H2"/>
    <property type="match status" value="1"/>
</dbReference>
<dbReference type="GO" id="GO:0008270">
    <property type="term" value="F:zinc ion binding"/>
    <property type="evidence" value="ECO:0007669"/>
    <property type="project" value="UniProtKB-KW"/>
</dbReference>
<dbReference type="InterPro" id="IPR013087">
    <property type="entry name" value="Znf_C2H2_type"/>
</dbReference>
<feature type="compositionally biased region" description="Basic and acidic residues" evidence="4">
    <location>
        <begin position="393"/>
        <end position="403"/>
    </location>
</feature>
<feature type="compositionally biased region" description="Polar residues" evidence="4">
    <location>
        <begin position="586"/>
        <end position="596"/>
    </location>
</feature>
<dbReference type="PANTHER" id="PTHR47427:SF2">
    <property type="entry name" value="C2H2-TYPE DOMAIN-CONTAINING PROTEIN"/>
    <property type="match status" value="1"/>
</dbReference>
<feature type="region of interest" description="Disordered" evidence="4">
    <location>
        <begin position="438"/>
        <end position="468"/>
    </location>
</feature>
<feature type="compositionally biased region" description="Basic and acidic residues" evidence="4">
    <location>
        <begin position="142"/>
        <end position="164"/>
    </location>
</feature>
<dbReference type="GO" id="GO:0003700">
    <property type="term" value="F:DNA-binding transcription factor activity"/>
    <property type="evidence" value="ECO:0007669"/>
    <property type="project" value="TreeGrafter"/>
</dbReference>
<evidence type="ECO:0000256" key="3">
    <source>
        <dbReference type="PROSITE-ProRule" id="PRU00042"/>
    </source>
</evidence>
<dbReference type="STRING" id="401625.A0A0P1BT08"/>
<dbReference type="PROSITE" id="PS50157">
    <property type="entry name" value="ZINC_FINGER_C2H2_2"/>
    <property type="match status" value="2"/>
</dbReference>
<feature type="compositionally biased region" description="Low complexity" evidence="4">
    <location>
        <begin position="375"/>
        <end position="392"/>
    </location>
</feature>
<name>A0A0P1BT08_9BASI</name>
<keyword evidence="2" id="KW-0539">Nucleus</keyword>
<dbReference type="FunFam" id="3.30.160.60:FF:004170">
    <property type="match status" value="1"/>
</dbReference>
<feature type="compositionally biased region" description="Polar residues" evidence="4">
    <location>
        <begin position="316"/>
        <end position="325"/>
    </location>
</feature>
<dbReference type="InterPro" id="IPR052127">
    <property type="entry name" value="STE12_transcription_factor"/>
</dbReference>
<feature type="domain" description="C2H2-type" evidence="5">
    <location>
        <begin position="658"/>
        <end position="682"/>
    </location>
</feature>
<evidence type="ECO:0000256" key="2">
    <source>
        <dbReference type="ARBA" id="ARBA00023242"/>
    </source>
</evidence>
<feature type="compositionally biased region" description="Low complexity" evidence="4">
    <location>
        <begin position="184"/>
        <end position="205"/>
    </location>
</feature>
<dbReference type="GO" id="GO:1990527">
    <property type="term" value="C:Tec1p-Ste12p-Dig1p complex"/>
    <property type="evidence" value="ECO:0007669"/>
    <property type="project" value="TreeGrafter"/>
</dbReference>